<dbReference type="InterPro" id="IPR010305">
    <property type="entry name" value="YgdI/YgdR-like"/>
</dbReference>
<evidence type="ECO:0000313" key="9">
    <source>
        <dbReference type="Proteomes" id="UP001143328"/>
    </source>
</evidence>
<gene>
    <name evidence="8" type="ORF">GCM10017655_29900</name>
</gene>
<accession>A0A9W6K803</accession>
<evidence type="ECO:0000256" key="5">
    <source>
        <dbReference type="ARBA" id="ARBA00023288"/>
    </source>
</evidence>
<keyword evidence="1" id="KW-1003">Cell membrane</keyword>
<keyword evidence="9" id="KW-1185">Reference proteome</keyword>
<feature type="region of interest" description="Disordered" evidence="6">
    <location>
        <begin position="50"/>
        <end position="69"/>
    </location>
</feature>
<feature type="compositionally biased region" description="Polar residues" evidence="6">
    <location>
        <begin position="54"/>
        <end position="69"/>
    </location>
</feature>
<keyword evidence="5 8" id="KW-0449">Lipoprotein</keyword>
<reference evidence="8" key="1">
    <citation type="journal article" date="2014" name="Int. J. Syst. Evol. Microbiol.">
        <title>Complete genome sequence of Corynebacterium casei LMG S-19264T (=DSM 44701T), isolated from a smear-ripened cheese.</title>
        <authorList>
            <consortium name="US DOE Joint Genome Institute (JGI-PGF)"/>
            <person name="Walter F."/>
            <person name="Albersmeier A."/>
            <person name="Kalinowski J."/>
            <person name="Ruckert C."/>
        </authorList>
    </citation>
    <scope>NUCLEOTIDE SEQUENCE</scope>
    <source>
        <strain evidence="8">VKM B-2935</strain>
    </source>
</reference>
<dbReference type="PANTHER" id="PTHR37011:SF1">
    <property type="entry name" value="POT FAMILY PEPTIDE TRANSPORT PROTEIN"/>
    <property type="match status" value="1"/>
</dbReference>
<dbReference type="NCBIfam" id="NF033216">
    <property type="entry name" value="lipo_YgdI_YgdR"/>
    <property type="match status" value="1"/>
</dbReference>
<keyword evidence="4" id="KW-0564">Palmitate</keyword>
<evidence type="ECO:0000256" key="6">
    <source>
        <dbReference type="SAM" id="MobiDB-lite"/>
    </source>
</evidence>
<name>A0A9W6K803_9PSED</name>
<protein>
    <submittedName>
        <fullName evidence="8">Lipoprotein</fullName>
    </submittedName>
</protein>
<evidence type="ECO:0000256" key="4">
    <source>
        <dbReference type="ARBA" id="ARBA00023139"/>
    </source>
</evidence>
<dbReference type="EMBL" id="BSFN01000008">
    <property type="protein sequence ID" value="GLK89928.1"/>
    <property type="molecule type" value="Genomic_DNA"/>
</dbReference>
<dbReference type="PROSITE" id="PS51257">
    <property type="entry name" value="PROKAR_LIPOPROTEIN"/>
    <property type="match status" value="1"/>
</dbReference>
<dbReference type="InterPro" id="IPR047807">
    <property type="entry name" value="YgdI/YgdR-like_SH3-like"/>
</dbReference>
<reference evidence="8" key="2">
    <citation type="submission" date="2023-01" db="EMBL/GenBank/DDBJ databases">
        <authorList>
            <person name="Sun Q."/>
            <person name="Evtushenko L."/>
        </authorList>
    </citation>
    <scope>NUCLEOTIDE SEQUENCE</scope>
    <source>
        <strain evidence="8">VKM B-2935</strain>
    </source>
</reference>
<evidence type="ECO:0000256" key="1">
    <source>
        <dbReference type="ARBA" id="ARBA00022475"/>
    </source>
</evidence>
<dbReference type="InterPro" id="IPR010920">
    <property type="entry name" value="LSM_dom_sf"/>
</dbReference>
<keyword evidence="2" id="KW-0732">Signal</keyword>
<dbReference type="RefSeq" id="WP_271196122.1">
    <property type="nucleotide sequence ID" value="NZ_BSFN01000008.1"/>
</dbReference>
<feature type="domain" description="Lipoprotein YgdI/YgdR-like SH3-like" evidence="7">
    <location>
        <begin position="20"/>
        <end position="68"/>
    </location>
</feature>
<dbReference type="Gene3D" id="2.30.30.100">
    <property type="match status" value="1"/>
</dbReference>
<sequence length="69" mass="7709">MKQWIFAACCLLTLAGCSSDYIINTTDGQMINSQGKPELDDETGLLQYEDADGNEQQIPQSQVKQLIER</sequence>
<dbReference type="SUPFAM" id="SSF50182">
    <property type="entry name" value="Sm-like ribonucleoproteins"/>
    <property type="match status" value="1"/>
</dbReference>
<dbReference type="AlphaFoldDB" id="A0A9W6K803"/>
<dbReference type="Proteomes" id="UP001143328">
    <property type="component" value="Unassembled WGS sequence"/>
</dbReference>
<evidence type="ECO:0000256" key="3">
    <source>
        <dbReference type="ARBA" id="ARBA00023136"/>
    </source>
</evidence>
<evidence type="ECO:0000259" key="7">
    <source>
        <dbReference type="Pfam" id="PF06004"/>
    </source>
</evidence>
<comment type="caution">
    <text evidence="8">The sequence shown here is derived from an EMBL/GenBank/DDBJ whole genome shotgun (WGS) entry which is preliminary data.</text>
</comment>
<organism evidence="8 9">
    <name type="scientific">Pseudomonas turukhanskensis</name>
    <dbReference type="NCBI Taxonomy" id="1806536"/>
    <lineage>
        <taxon>Bacteria</taxon>
        <taxon>Pseudomonadati</taxon>
        <taxon>Pseudomonadota</taxon>
        <taxon>Gammaproteobacteria</taxon>
        <taxon>Pseudomonadales</taxon>
        <taxon>Pseudomonadaceae</taxon>
        <taxon>Pseudomonas</taxon>
    </lineage>
</organism>
<dbReference type="Pfam" id="PF06004">
    <property type="entry name" value="DUF903"/>
    <property type="match status" value="1"/>
</dbReference>
<dbReference type="PANTHER" id="PTHR37011">
    <property type="entry name" value="POT FAMILY PEPTIDE TRANSPORT PROTEIN-RELATED"/>
    <property type="match status" value="1"/>
</dbReference>
<evidence type="ECO:0000313" key="8">
    <source>
        <dbReference type="EMBL" id="GLK89928.1"/>
    </source>
</evidence>
<keyword evidence="3" id="KW-0472">Membrane</keyword>
<proteinExistence type="predicted"/>
<evidence type="ECO:0000256" key="2">
    <source>
        <dbReference type="ARBA" id="ARBA00022729"/>
    </source>
</evidence>